<dbReference type="SUPFAM" id="SSF56219">
    <property type="entry name" value="DNase I-like"/>
    <property type="match status" value="1"/>
</dbReference>
<accession>A0A183T5W2</accession>
<evidence type="ECO:0000313" key="2">
    <source>
        <dbReference type="Proteomes" id="UP000275846"/>
    </source>
</evidence>
<dbReference type="OrthoDB" id="10030815at2759"/>
<dbReference type="Gene3D" id="3.60.10.10">
    <property type="entry name" value="Endonuclease/exonuclease/phosphatase"/>
    <property type="match status" value="1"/>
</dbReference>
<gene>
    <name evidence="1" type="ORF">SSLN_LOCUS11861</name>
</gene>
<sequence>MPATPGAAGQMQSDAMLLSPLPSGTTSWDVCPLPQGINDRLMSLRLHLRRDKFATIISTYASPITSSDATKDKLYEDLYALLMTLPKLDKLIFLGDFNACVGTDHAARQGLMGPTVSVAVWWHTQVQIPPRQPPASSPASGFLDSVMTLG</sequence>
<dbReference type="EMBL" id="UYSU01036853">
    <property type="protein sequence ID" value="VDL98246.1"/>
    <property type="molecule type" value="Genomic_DNA"/>
</dbReference>
<proteinExistence type="predicted"/>
<dbReference type="WBParaSite" id="SSLN_0001231001-mRNA-1">
    <property type="protein sequence ID" value="SSLN_0001231001-mRNA-1"/>
    <property type="gene ID" value="SSLN_0001231001"/>
</dbReference>
<reference evidence="3" key="1">
    <citation type="submission" date="2016-06" db="UniProtKB">
        <authorList>
            <consortium name="WormBaseParasite"/>
        </authorList>
    </citation>
    <scope>IDENTIFICATION</scope>
</reference>
<protein>
    <submittedName>
        <fullName evidence="3">Endo/exonuclease/phosphatase domain-containing protein</fullName>
    </submittedName>
</protein>
<dbReference type="AlphaFoldDB" id="A0A183T5W2"/>
<keyword evidence="2" id="KW-1185">Reference proteome</keyword>
<dbReference type="Proteomes" id="UP000275846">
    <property type="component" value="Unassembled WGS sequence"/>
</dbReference>
<name>A0A183T5W2_SCHSO</name>
<organism evidence="3">
    <name type="scientific">Schistocephalus solidus</name>
    <name type="common">Tapeworm</name>
    <dbReference type="NCBI Taxonomy" id="70667"/>
    <lineage>
        <taxon>Eukaryota</taxon>
        <taxon>Metazoa</taxon>
        <taxon>Spiralia</taxon>
        <taxon>Lophotrochozoa</taxon>
        <taxon>Platyhelminthes</taxon>
        <taxon>Cestoda</taxon>
        <taxon>Eucestoda</taxon>
        <taxon>Diphyllobothriidea</taxon>
        <taxon>Diphyllobothriidae</taxon>
        <taxon>Schistocephalus</taxon>
    </lineage>
</organism>
<evidence type="ECO:0000313" key="3">
    <source>
        <dbReference type="WBParaSite" id="SSLN_0001231001-mRNA-1"/>
    </source>
</evidence>
<evidence type="ECO:0000313" key="1">
    <source>
        <dbReference type="EMBL" id="VDL98246.1"/>
    </source>
</evidence>
<dbReference type="InterPro" id="IPR036691">
    <property type="entry name" value="Endo/exonu/phosph_ase_sf"/>
</dbReference>
<reference evidence="1 2" key="2">
    <citation type="submission" date="2018-11" db="EMBL/GenBank/DDBJ databases">
        <authorList>
            <consortium name="Pathogen Informatics"/>
        </authorList>
    </citation>
    <scope>NUCLEOTIDE SEQUENCE [LARGE SCALE GENOMIC DNA]</scope>
    <source>
        <strain evidence="1 2">NST_G2</strain>
    </source>
</reference>